<dbReference type="Proteomes" id="UP000186246">
    <property type="component" value="Unassembled WGS sequence"/>
</dbReference>
<evidence type="ECO:0000313" key="1">
    <source>
        <dbReference type="EMBL" id="SIT10099.1"/>
    </source>
</evidence>
<reference evidence="2" key="1">
    <citation type="submission" date="2017-01" db="EMBL/GenBank/DDBJ databases">
        <authorList>
            <person name="Varghese N."/>
            <person name="Submissions S."/>
        </authorList>
    </citation>
    <scope>NUCLEOTIDE SEQUENCE [LARGE SCALE GENOMIC DNA]</scope>
    <source>
        <strain evidence="2">DSM 21068</strain>
    </source>
</reference>
<dbReference type="AlphaFoldDB" id="A0A1N7PIA9"/>
<sequence length="40" mass="4736">MFLAKDNSIIALFLKLYSPLYLKKDSHVNDRIRNITLKEL</sequence>
<gene>
    <name evidence="1" type="ORF">SAMN05421796_1169</name>
</gene>
<protein>
    <submittedName>
        <fullName evidence="1">Uncharacterized protein</fullName>
    </submittedName>
</protein>
<organism evidence="1 2">
    <name type="scientific">Chryseobacterium piscicola</name>
    <dbReference type="NCBI Taxonomy" id="551459"/>
    <lineage>
        <taxon>Bacteria</taxon>
        <taxon>Pseudomonadati</taxon>
        <taxon>Bacteroidota</taxon>
        <taxon>Flavobacteriia</taxon>
        <taxon>Flavobacteriales</taxon>
        <taxon>Weeksellaceae</taxon>
        <taxon>Chryseobacterium group</taxon>
        <taxon>Chryseobacterium</taxon>
    </lineage>
</organism>
<dbReference type="EMBL" id="FTOJ01000016">
    <property type="protein sequence ID" value="SIT10099.1"/>
    <property type="molecule type" value="Genomic_DNA"/>
</dbReference>
<proteinExistence type="predicted"/>
<evidence type="ECO:0000313" key="2">
    <source>
        <dbReference type="Proteomes" id="UP000186246"/>
    </source>
</evidence>
<name>A0A1N7PIA9_9FLAO</name>
<accession>A0A1N7PIA9</accession>